<reference evidence="1" key="1">
    <citation type="submission" date="2024-01" db="EMBL/GenBank/DDBJ databases">
        <title>Isolation and characterization of novel bacteriophages targeting carbapenem-resistant Acinetobacter baumannii.</title>
        <authorList>
            <person name="Kim J."/>
            <person name="Kim S."/>
            <person name="Choi Y.-J."/>
            <person name="Shin M."/>
        </authorList>
    </citation>
    <scope>NUCLEOTIDE SEQUENCE</scope>
</reference>
<dbReference type="EMBL" id="PP174317">
    <property type="protein sequence ID" value="WUV29451.1"/>
    <property type="molecule type" value="Genomic_DNA"/>
</dbReference>
<name>A0AB38ZCH8_9CAUD</name>
<evidence type="ECO:0000313" key="1">
    <source>
        <dbReference type="EMBL" id="WUV29451.1"/>
    </source>
</evidence>
<protein>
    <submittedName>
        <fullName evidence="1">Uncharacterized protein</fullName>
    </submittedName>
</protein>
<sequence length="86" mass="10179">MEKFMKCVTSMLSKKNRKCIKLNADGSAVLLIQLHKSDPSYSNYKNGQMYFVLNSPSSWRKWSARDLSQMMRLWSRKYKCTYVEIV</sequence>
<accession>A0AB38ZCH8</accession>
<proteinExistence type="predicted"/>
<organism evidence="1">
    <name type="scientific">Acinetobacter phage vB_AbaSt_W16</name>
    <dbReference type="NCBI Taxonomy" id="3116434"/>
    <lineage>
        <taxon>Viruses</taxon>
        <taxon>Duplodnaviria</taxon>
        <taxon>Heunggongvirae</taxon>
        <taxon>Uroviricota</taxon>
        <taxon>Caudoviricetes</taxon>
    </lineage>
</organism>